<dbReference type="GO" id="GO:0005975">
    <property type="term" value="P:carbohydrate metabolic process"/>
    <property type="evidence" value="ECO:0007669"/>
    <property type="project" value="UniProtKB-ARBA"/>
</dbReference>
<dbReference type="PRINTS" id="PR00081">
    <property type="entry name" value="GDHRDH"/>
</dbReference>
<dbReference type="InterPro" id="IPR036291">
    <property type="entry name" value="NAD(P)-bd_dom_sf"/>
</dbReference>
<dbReference type="PANTHER" id="PTHR43008:SF1">
    <property type="entry name" value="NADP-DEPENDENT MANNITOL DEHYDROGENASE-RELATED"/>
    <property type="match status" value="1"/>
</dbReference>
<dbReference type="SMART" id="SM00397">
    <property type="entry name" value="t_SNARE"/>
    <property type="match status" value="1"/>
</dbReference>
<dbReference type="AlphaFoldDB" id="A0A511KC08"/>
<dbReference type="InterPro" id="IPR010989">
    <property type="entry name" value="SNARE"/>
</dbReference>
<reference evidence="7 8" key="1">
    <citation type="submission" date="2019-07" db="EMBL/GenBank/DDBJ databases">
        <title>Rhodotorula toruloides NBRC10032 genome sequencing.</title>
        <authorList>
            <person name="Shida Y."/>
            <person name="Takaku H."/>
            <person name="Ogasawara W."/>
            <person name="Mori K."/>
        </authorList>
    </citation>
    <scope>NUCLEOTIDE SEQUENCE [LARGE SCALE GENOMIC DNA]</scope>
    <source>
        <strain evidence="7 8">NBRC10032</strain>
    </source>
</reference>
<feature type="region of interest" description="Disordered" evidence="4">
    <location>
        <begin position="600"/>
        <end position="659"/>
    </location>
</feature>
<feature type="compositionally biased region" description="Low complexity" evidence="4">
    <location>
        <begin position="8"/>
        <end position="20"/>
    </location>
</feature>
<dbReference type="Pfam" id="PF05739">
    <property type="entry name" value="SNARE"/>
    <property type="match status" value="1"/>
</dbReference>
<feature type="compositionally biased region" description="Low complexity" evidence="4">
    <location>
        <begin position="91"/>
        <end position="102"/>
    </location>
</feature>
<keyword evidence="5" id="KW-1133">Transmembrane helix</keyword>
<comment type="caution">
    <text evidence="7">The sequence shown here is derived from an EMBL/GenBank/DDBJ whole genome shotgun (WGS) entry which is preliminary data.</text>
</comment>
<feature type="compositionally biased region" description="Polar residues" evidence="4">
    <location>
        <begin position="633"/>
        <end position="646"/>
    </location>
</feature>
<dbReference type="InterPro" id="IPR020904">
    <property type="entry name" value="Sc_DH/Rdtase_CS"/>
</dbReference>
<keyword evidence="2" id="KW-0521">NADP</keyword>
<feature type="compositionally biased region" description="Basic and acidic residues" evidence="4">
    <location>
        <begin position="103"/>
        <end position="115"/>
    </location>
</feature>
<evidence type="ECO:0000313" key="7">
    <source>
        <dbReference type="EMBL" id="GEM06934.1"/>
    </source>
</evidence>
<dbReference type="CDD" id="cd15849">
    <property type="entry name" value="SNARE_Sso1"/>
    <property type="match status" value="1"/>
</dbReference>
<keyword evidence="5" id="KW-0472">Membrane</keyword>
<feature type="transmembrane region" description="Helical" evidence="5">
    <location>
        <begin position="531"/>
        <end position="553"/>
    </location>
</feature>
<dbReference type="GO" id="GO:0016192">
    <property type="term" value="P:vesicle-mediated transport"/>
    <property type="evidence" value="ECO:0007669"/>
    <property type="project" value="InterPro"/>
</dbReference>
<dbReference type="SUPFAM" id="SSF51735">
    <property type="entry name" value="NAD(P)-binding Rossmann-fold domains"/>
    <property type="match status" value="1"/>
</dbReference>
<dbReference type="PROSITE" id="PS00061">
    <property type="entry name" value="ADH_SHORT"/>
    <property type="match status" value="1"/>
</dbReference>
<name>A0A511KC08_RHOTO</name>
<keyword evidence="5" id="KW-0812">Transmembrane</keyword>
<dbReference type="InterPro" id="IPR002347">
    <property type="entry name" value="SDR_fam"/>
</dbReference>
<dbReference type="GO" id="GO:0050085">
    <property type="term" value="F:mannitol 2-dehydrogenase (NADP+) activity"/>
    <property type="evidence" value="ECO:0007669"/>
    <property type="project" value="UniProtKB-ARBA"/>
</dbReference>
<dbReference type="GO" id="GO:0044281">
    <property type="term" value="P:small molecule metabolic process"/>
    <property type="evidence" value="ECO:0007669"/>
    <property type="project" value="UniProtKB-ARBA"/>
</dbReference>
<feature type="compositionally biased region" description="Polar residues" evidence="4">
    <location>
        <begin position="164"/>
        <end position="179"/>
    </location>
</feature>
<evidence type="ECO:0000256" key="1">
    <source>
        <dbReference type="ARBA" id="ARBA00006484"/>
    </source>
</evidence>
<dbReference type="Gene3D" id="3.40.50.720">
    <property type="entry name" value="NAD(P)-binding Rossmann-like Domain"/>
    <property type="match status" value="1"/>
</dbReference>
<evidence type="ECO:0000256" key="3">
    <source>
        <dbReference type="ARBA" id="ARBA00023002"/>
    </source>
</evidence>
<evidence type="ECO:0000313" key="8">
    <source>
        <dbReference type="Proteomes" id="UP000321518"/>
    </source>
</evidence>
<dbReference type="Pfam" id="PF00804">
    <property type="entry name" value="Syntaxin"/>
    <property type="match status" value="1"/>
</dbReference>
<dbReference type="Gene3D" id="1.20.5.110">
    <property type="match status" value="1"/>
</dbReference>
<dbReference type="InterPro" id="IPR006011">
    <property type="entry name" value="Syntaxin_N"/>
</dbReference>
<dbReference type="GO" id="GO:0050664">
    <property type="term" value="F:oxidoreductase activity, acting on NAD(P)H, oxygen as acceptor"/>
    <property type="evidence" value="ECO:0007669"/>
    <property type="project" value="TreeGrafter"/>
</dbReference>
<dbReference type="InterPro" id="IPR000727">
    <property type="entry name" value="T_SNARE_dom"/>
</dbReference>
<keyword evidence="3" id="KW-0560">Oxidoreductase</keyword>
<evidence type="ECO:0000259" key="6">
    <source>
        <dbReference type="PROSITE" id="PS50192"/>
    </source>
</evidence>
<comment type="similarity">
    <text evidence="1">Belongs to the short-chain dehydrogenases/reductases (SDR) family.</text>
</comment>
<evidence type="ECO:0000256" key="4">
    <source>
        <dbReference type="SAM" id="MobiDB-lite"/>
    </source>
</evidence>
<evidence type="ECO:0000256" key="2">
    <source>
        <dbReference type="ARBA" id="ARBA00022857"/>
    </source>
</evidence>
<protein>
    <submittedName>
        <fullName evidence="7">Syntaxin 1B/2/3</fullName>
    </submittedName>
</protein>
<dbReference type="FunFam" id="3.40.50.720:FF:000090">
    <property type="entry name" value="NADP-dependent mannitol dehydrogenase"/>
    <property type="match status" value="1"/>
</dbReference>
<dbReference type="InterPro" id="IPR057326">
    <property type="entry name" value="KR_dom"/>
</dbReference>
<accession>A0A511KC08</accession>
<feature type="domain" description="T-SNARE coiled-coil homology" evidence="6">
    <location>
        <begin position="457"/>
        <end position="519"/>
    </location>
</feature>
<dbReference type="PANTHER" id="PTHR43008">
    <property type="entry name" value="BENZIL REDUCTASE"/>
    <property type="match status" value="1"/>
</dbReference>
<dbReference type="SUPFAM" id="SSF47661">
    <property type="entry name" value="t-snare proteins"/>
    <property type="match status" value="1"/>
</dbReference>
<gene>
    <name evidence="7" type="ORF">Rt10032_c02g0951</name>
</gene>
<proteinExistence type="inferred from homology"/>
<evidence type="ECO:0000256" key="5">
    <source>
        <dbReference type="SAM" id="Phobius"/>
    </source>
</evidence>
<feature type="region of interest" description="Disordered" evidence="4">
    <location>
        <begin position="217"/>
        <end position="236"/>
    </location>
</feature>
<feature type="compositionally biased region" description="Basic and acidic residues" evidence="4">
    <location>
        <begin position="152"/>
        <end position="163"/>
    </location>
</feature>
<dbReference type="Proteomes" id="UP000321518">
    <property type="component" value="Unassembled WGS sequence"/>
</dbReference>
<dbReference type="PROSITE" id="PS50192">
    <property type="entry name" value="T_SNARE"/>
    <property type="match status" value="1"/>
</dbReference>
<dbReference type="Pfam" id="PF13561">
    <property type="entry name" value="adh_short_C2"/>
    <property type="match status" value="1"/>
</dbReference>
<dbReference type="SMART" id="SM00822">
    <property type="entry name" value="PKS_KR"/>
    <property type="match status" value="1"/>
</dbReference>
<organism evidence="7 8">
    <name type="scientific">Rhodotorula toruloides</name>
    <name type="common">Yeast</name>
    <name type="synonym">Rhodosporidium toruloides</name>
    <dbReference type="NCBI Taxonomy" id="5286"/>
    <lineage>
        <taxon>Eukaryota</taxon>
        <taxon>Fungi</taxon>
        <taxon>Dikarya</taxon>
        <taxon>Basidiomycota</taxon>
        <taxon>Pucciniomycotina</taxon>
        <taxon>Microbotryomycetes</taxon>
        <taxon>Sporidiobolales</taxon>
        <taxon>Sporidiobolaceae</taxon>
        <taxon>Rhodotorula</taxon>
    </lineage>
</organism>
<dbReference type="EMBL" id="BJWK01000002">
    <property type="protein sequence ID" value="GEM06934.1"/>
    <property type="molecule type" value="Genomic_DNA"/>
</dbReference>
<sequence>MARDRLAAIRAQQAQRYAQPPSAPEQSSRGGHARAFSDPYYAFEPQDFNPLAAEQEQPQRDKPRGLAGWNADFSLTGNNSDGGGKVVYGTRSSHSRSSSAGRDAARRQYGSRDENAPPPVPSYDAGPPIDFASAPVSPDVAQYVNTLPDVAPPRDFDPNDSRSHYATNYSPSYMTPPQQSRHETQYIPTNPRMTRQRSISGGPPARERKTRLIPIAPVPPRQQQGGGLGVSYGGQYRPEKASTVDLVERDDSFDRRGSSVKRSEGTVSKGEVPFEEMGEFFQAVSDLQQAVREANGSIQAIGNLHSRILSMPSSEDAMAIELKSQLDAKTATTRALFTSIKNQLQVLQQGNANLRAMIPLGQSLYNLSLQDIEVRDQQVGALKERFKDAIQRYTEEEKQNRAKQRARLERQVKVVNPNLDPAELQEIVKKAEEGDGAMFAHAFQTNSYRSQAARGALREVQNRAAALARIEQTLIELAQLFQDMAVMVEAQDVAIVKIEQNAISTEMDTEKGLENVQKAVVHARNYRKYRWWCFGFIVVIIIIVLIVLCVELIPPAIRAAQNDRNARQSRSSASAAQAARTSPAVQSLVASSAIPTTTASTTAAPVSTGAASVRPLGSSPCSSRFSPRVIELTSRSSSPQQTTKMSHPSDDLPRPTPQLPESMLAMLSMKGKVSIVTGGSGGIGFAAAEGLAEMGGDIALAYRSAEGMDKRAEDLAQKFGVRVKAYKCDVANYDEVTKLVNDVKNDFGHVDVFIANAGMGGSGRIKDLSLEQWRKIQAVNYDSVFYAMKAVGPIFEAQGSGSFIATTSISAHIVNVPLDQSAYNASKAAVVHLCKSVARDWRLFARVNTISPGFFDTAMGAAPEVADTVYRYSVLGRQGDPKELKGAFLLLASNAGSYITGSDYLVDGGYTLS</sequence>
<dbReference type="OrthoDB" id="1888931at2759"/>
<dbReference type="GO" id="GO:0016020">
    <property type="term" value="C:membrane"/>
    <property type="evidence" value="ECO:0007669"/>
    <property type="project" value="InterPro"/>
</dbReference>
<dbReference type="Gene3D" id="1.20.58.70">
    <property type="match status" value="1"/>
</dbReference>
<feature type="compositionally biased region" description="Low complexity" evidence="4">
    <location>
        <begin position="600"/>
        <end position="613"/>
    </location>
</feature>
<feature type="region of interest" description="Disordered" evidence="4">
    <location>
        <begin position="1"/>
        <end position="188"/>
    </location>
</feature>